<dbReference type="Proteomes" id="UP000314294">
    <property type="component" value="Unassembled WGS sequence"/>
</dbReference>
<dbReference type="AlphaFoldDB" id="A0A4Z2IL27"/>
<accession>A0A4Z2IL27</accession>
<evidence type="ECO:0000313" key="2">
    <source>
        <dbReference type="Proteomes" id="UP000314294"/>
    </source>
</evidence>
<evidence type="ECO:0000313" key="1">
    <source>
        <dbReference type="EMBL" id="TNN78616.1"/>
    </source>
</evidence>
<comment type="caution">
    <text evidence="1">The sequence shown here is derived from an EMBL/GenBank/DDBJ whole genome shotgun (WGS) entry which is preliminary data.</text>
</comment>
<sequence>MRPDVQPKMHKDTPHTLGGAYCAPPGWGSSSFFPRLVQCRVGEGGGGSRAKTPEPQEQTLNAREVTVTLVLRFKSLHCIGRVGSARRRSPRRQRSRGIVCRGLLLIIDRRDSGRGSTLALSTPRRSIGITLGRNLKKDILKPQQLA</sequence>
<dbReference type="EMBL" id="SRLO01000072">
    <property type="protein sequence ID" value="TNN78616.1"/>
    <property type="molecule type" value="Genomic_DNA"/>
</dbReference>
<protein>
    <submittedName>
        <fullName evidence="1">Uncharacterized protein</fullName>
    </submittedName>
</protein>
<gene>
    <name evidence="1" type="ORF">EYF80_011211</name>
</gene>
<organism evidence="1 2">
    <name type="scientific">Liparis tanakae</name>
    <name type="common">Tanaka's snailfish</name>
    <dbReference type="NCBI Taxonomy" id="230148"/>
    <lineage>
        <taxon>Eukaryota</taxon>
        <taxon>Metazoa</taxon>
        <taxon>Chordata</taxon>
        <taxon>Craniata</taxon>
        <taxon>Vertebrata</taxon>
        <taxon>Euteleostomi</taxon>
        <taxon>Actinopterygii</taxon>
        <taxon>Neopterygii</taxon>
        <taxon>Teleostei</taxon>
        <taxon>Neoteleostei</taxon>
        <taxon>Acanthomorphata</taxon>
        <taxon>Eupercaria</taxon>
        <taxon>Perciformes</taxon>
        <taxon>Cottioidei</taxon>
        <taxon>Cottales</taxon>
        <taxon>Liparidae</taxon>
        <taxon>Liparis</taxon>
    </lineage>
</organism>
<name>A0A4Z2IL27_9TELE</name>
<reference evidence="1 2" key="1">
    <citation type="submission" date="2019-03" db="EMBL/GenBank/DDBJ databases">
        <title>First draft genome of Liparis tanakae, snailfish: a comprehensive survey of snailfish specific genes.</title>
        <authorList>
            <person name="Kim W."/>
            <person name="Song I."/>
            <person name="Jeong J.-H."/>
            <person name="Kim D."/>
            <person name="Kim S."/>
            <person name="Ryu S."/>
            <person name="Song J.Y."/>
            <person name="Lee S.K."/>
        </authorList>
    </citation>
    <scope>NUCLEOTIDE SEQUENCE [LARGE SCALE GENOMIC DNA]</scope>
    <source>
        <tissue evidence="1">Muscle</tissue>
    </source>
</reference>
<proteinExistence type="predicted"/>
<keyword evidence="2" id="KW-1185">Reference proteome</keyword>